<keyword evidence="2" id="KW-1185">Reference proteome</keyword>
<protein>
    <submittedName>
        <fullName evidence="1">DUF2971 domain-containing protein</fullName>
    </submittedName>
</protein>
<dbReference type="Pfam" id="PF11185">
    <property type="entry name" value="DUF2971"/>
    <property type="match status" value="1"/>
</dbReference>
<gene>
    <name evidence="1" type="ORF">GR702_21685</name>
</gene>
<comment type="caution">
    <text evidence="1">The sequence shown here is derived from an EMBL/GenBank/DDBJ whole genome shotgun (WGS) entry which is preliminary data.</text>
</comment>
<proteinExistence type="predicted"/>
<reference evidence="1 2" key="1">
    <citation type="submission" date="2019-12" db="EMBL/GenBank/DDBJ databases">
        <authorList>
            <person name="Feng G."/>
            <person name="Zhu H."/>
        </authorList>
    </citation>
    <scope>NUCLEOTIDE SEQUENCE [LARGE SCALE GENOMIC DNA]</scope>
    <source>
        <strain evidence="1 2">FGD1</strain>
    </source>
</reference>
<organism evidence="1 2">
    <name type="scientific">Novosphingobium silvae</name>
    <dbReference type="NCBI Taxonomy" id="2692619"/>
    <lineage>
        <taxon>Bacteria</taxon>
        <taxon>Pseudomonadati</taxon>
        <taxon>Pseudomonadota</taxon>
        <taxon>Alphaproteobacteria</taxon>
        <taxon>Sphingomonadales</taxon>
        <taxon>Sphingomonadaceae</taxon>
        <taxon>Novosphingobium</taxon>
    </lineage>
</organism>
<accession>A0A7X4GMA8</accession>
<dbReference type="RefSeq" id="WP_160987587.1">
    <property type="nucleotide sequence ID" value="NZ_WVTD01000045.1"/>
</dbReference>
<dbReference type="AlphaFoldDB" id="A0A7X4GMA8"/>
<dbReference type="InterPro" id="IPR021352">
    <property type="entry name" value="DUF2971"/>
</dbReference>
<dbReference type="EMBL" id="WVTD01000045">
    <property type="protein sequence ID" value="MYM00353.1"/>
    <property type="molecule type" value="Genomic_DNA"/>
</dbReference>
<name>A0A7X4GMA8_9SPHN</name>
<sequence>MATIETFARPTWLYRYRSIGSGLLNGTPAGEKKFTEEMDAILNGYVWCARYKSMNDPMEGLYKASSKVKKHAQYNDFIKSLRNEKLTLGIASFSETWNNELMWAHYADAFQGMCICYSMPALLSGMPEENSFARIAYGNKPYYLALTGMKNDFERSRAVLSTKHLSWAYEREWRLFSPTVGKAPHAPNAIKSIYLGARVSKKLRDTLLEMVKPFDLRVHTTEADGYNIVKKRTYEA</sequence>
<evidence type="ECO:0000313" key="2">
    <source>
        <dbReference type="Proteomes" id="UP000465810"/>
    </source>
</evidence>
<evidence type="ECO:0000313" key="1">
    <source>
        <dbReference type="EMBL" id="MYM00353.1"/>
    </source>
</evidence>
<dbReference type="Proteomes" id="UP000465810">
    <property type="component" value="Unassembled WGS sequence"/>
</dbReference>